<gene>
    <name evidence="2" type="ORF">CEPIT_LOCUS20836</name>
</gene>
<evidence type="ECO:0000313" key="2">
    <source>
        <dbReference type="EMBL" id="CAH9114734.1"/>
    </source>
</evidence>
<organism evidence="2 3">
    <name type="scientific">Cuscuta epithymum</name>
    <dbReference type="NCBI Taxonomy" id="186058"/>
    <lineage>
        <taxon>Eukaryota</taxon>
        <taxon>Viridiplantae</taxon>
        <taxon>Streptophyta</taxon>
        <taxon>Embryophyta</taxon>
        <taxon>Tracheophyta</taxon>
        <taxon>Spermatophyta</taxon>
        <taxon>Magnoliopsida</taxon>
        <taxon>eudicotyledons</taxon>
        <taxon>Gunneridae</taxon>
        <taxon>Pentapetalae</taxon>
        <taxon>asterids</taxon>
        <taxon>lamiids</taxon>
        <taxon>Solanales</taxon>
        <taxon>Convolvulaceae</taxon>
        <taxon>Cuscuteae</taxon>
        <taxon>Cuscuta</taxon>
        <taxon>Cuscuta subgen. Cuscuta</taxon>
    </lineage>
</organism>
<reference evidence="2" key="1">
    <citation type="submission" date="2022-07" db="EMBL/GenBank/DDBJ databases">
        <authorList>
            <person name="Macas J."/>
            <person name="Novak P."/>
            <person name="Neumann P."/>
        </authorList>
    </citation>
    <scope>NUCLEOTIDE SEQUENCE</scope>
</reference>
<protein>
    <submittedName>
        <fullName evidence="2">Uncharacterized protein</fullName>
    </submittedName>
</protein>
<dbReference type="EMBL" id="CAMAPF010000231">
    <property type="protein sequence ID" value="CAH9114734.1"/>
    <property type="molecule type" value="Genomic_DNA"/>
</dbReference>
<keyword evidence="3" id="KW-1185">Reference proteome</keyword>
<evidence type="ECO:0000313" key="3">
    <source>
        <dbReference type="Proteomes" id="UP001152523"/>
    </source>
</evidence>
<proteinExistence type="predicted"/>
<name>A0AAV0E503_9ASTE</name>
<comment type="caution">
    <text evidence="2">The sequence shown here is derived from an EMBL/GenBank/DDBJ whole genome shotgun (WGS) entry which is preliminary data.</text>
</comment>
<evidence type="ECO:0000256" key="1">
    <source>
        <dbReference type="SAM" id="MobiDB-lite"/>
    </source>
</evidence>
<sequence>MESSTNPTPSIDEHPVSVSSSNSDSKRLNLSDGHPLVTNPSLCDFEKKSVTHSKVIRPVWVDDDEEGDRGCGWTTSSETDPGWKLQKWYGSQCPESQESVEEGEEVNSFDAMFPDPYADVFRDTP</sequence>
<feature type="region of interest" description="Disordered" evidence="1">
    <location>
        <begin position="1"/>
        <end position="37"/>
    </location>
</feature>
<dbReference type="AlphaFoldDB" id="A0AAV0E503"/>
<accession>A0AAV0E503</accession>
<dbReference type="Proteomes" id="UP001152523">
    <property type="component" value="Unassembled WGS sequence"/>
</dbReference>
<feature type="region of interest" description="Disordered" evidence="1">
    <location>
        <begin position="106"/>
        <end position="125"/>
    </location>
</feature>